<accession>A0A835VI04</accession>
<dbReference type="InterPro" id="IPR015424">
    <property type="entry name" value="PyrdxlP-dep_Trfase"/>
</dbReference>
<dbReference type="AlphaFoldDB" id="A0A835VI04"/>
<comment type="caution">
    <text evidence="3">The sequence shown here is derived from an EMBL/GenBank/DDBJ whole genome shotgun (WGS) entry which is preliminary data.</text>
</comment>
<dbReference type="Gene3D" id="3.40.640.10">
    <property type="entry name" value="Type I PLP-dependent aspartate aminotransferase-like (Major domain)"/>
    <property type="match status" value="1"/>
</dbReference>
<dbReference type="GO" id="GO:0046513">
    <property type="term" value="P:ceramide biosynthetic process"/>
    <property type="evidence" value="ECO:0007669"/>
    <property type="project" value="TreeGrafter"/>
</dbReference>
<sequence length="156" mass="17376">MSIAHPKLLSRLKNTTKYLQFSWLMEHGRGTPASSPEIIAVCKKYKAYTYLDEAHSIGAIGKSGRKLFNIYKHLSCLFLCNITSPPAVQQVISCTKVVPGEDGLIEGTETFQIRENSNFSDPSFKMGFEVLGDNDSPVMPIMLTTLQKSQLSRECL</sequence>
<dbReference type="GO" id="GO:0004758">
    <property type="term" value="F:serine C-palmitoyltransferase activity"/>
    <property type="evidence" value="ECO:0007669"/>
    <property type="project" value="UniProtKB-EC"/>
</dbReference>
<dbReference type="PANTHER" id="PTHR13693">
    <property type="entry name" value="CLASS II AMINOTRANSFERASE/8-AMINO-7-OXONONANOATE SYNTHASE"/>
    <property type="match status" value="1"/>
</dbReference>
<dbReference type="GO" id="GO:0046512">
    <property type="term" value="P:sphingosine biosynthetic process"/>
    <property type="evidence" value="ECO:0007669"/>
    <property type="project" value="TreeGrafter"/>
</dbReference>
<dbReference type="GO" id="GO:0016020">
    <property type="term" value="C:membrane"/>
    <property type="evidence" value="ECO:0007669"/>
    <property type="project" value="GOC"/>
</dbReference>
<evidence type="ECO:0000256" key="2">
    <source>
        <dbReference type="ARBA" id="ARBA00022679"/>
    </source>
</evidence>
<keyword evidence="4" id="KW-1185">Reference proteome</keyword>
<evidence type="ECO:0008006" key="5">
    <source>
        <dbReference type="Google" id="ProtNLM"/>
    </source>
</evidence>
<evidence type="ECO:0000313" key="3">
    <source>
        <dbReference type="EMBL" id="KAG0497246.1"/>
    </source>
</evidence>
<dbReference type="InterPro" id="IPR050087">
    <property type="entry name" value="AON_synthase_class-II"/>
</dbReference>
<dbReference type="InterPro" id="IPR015421">
    <property type="entry name" value="PyrdxlP-dep_Trfase_major"/>
</dbReference>
<dbReference type="Proteomes" id="UP000636800">
    <property type="component" value="Chromosome 1"/>
</dbReference>
<evidence type="ECO:0000256" key="1">
    <source>
        <dbReference type="ARBA" id="ARBA00001933"/>
    </source>
</evidence>
<keyword evidence="2" id="KW-0808">Transferase</keyword>
<proteinExistence type="predicted"/>
<dbReference type="OrthoDB" id="653904at2759"/>
<reference evidence="3 4" key="1">
    <citation type="journal article" date="2020" name="Nat. Food">
        <title>A phased Vanilla planifolia genome enables genetic improvement of flavour and production.</title>
        <authorList>
            <person name="Hasing T."/>
            <person name="Tang H."/>
            <person name="Brym M."/>
            <person name="Khazi F."/>
            <person name="Huang T."/>
            <person name="Chambers A.H."/>
        </authorList>
    </citation>
    <scope>NUCLEOTIDE SEQUENCE [LARGE SCALE GENOMIC DNA]</scope>
    <source>
        <tissue evidence="3">Leaf</tissue>
    </source>
</reference>
<gene>
    <name evidence="3" type="ORF">HPP92_001937</name>
</gene>
<comment type="cofactor">
    <cofactor evidence="1">
        <name>pyridoxal 5'-phosphate</name>
        <dbReference type="ChEBI" id="CHEBI:597326"/>
    </cofactor>
</comment>
<protein>
    <recommendedName>
        <fullName evidence="5">Aminotransferase class I/classII domain-containing protein</fullName>
    </recommendedName>
</protein>
<organism evidence="3 4">
    <name type="scientific">Vanilla planifolia</name>
    <name type="common">Vanilla</name>
    <dbReference type="NCBI Taxonomy" id="51239"/>
    <lineage>
        <taxon>Eukaryota</taxon>
        <taxon>Viridiplantae</taxon>
        <taxon>Streptophyta</taxon>
        <taxon>Embryophyta</taxon>
        <taxon>Tracheophyta</taxon>
        <taxon>Spermatophyta</taxon>
        <taxon>Magnoliopsida</taxon>
        <taxon>Liliopsida</taxon>
        <taxon>Asparagales</taxon>
        <taxon>Orchidaceae</taxon>
        <taxon>Vanilloideae</taxon>
        <taxon>Vanilleae</taxon>
        <taxon>Vanilla</taxon>
    </lineage>
</organism>
<name>A0A835VI04_VANPL</name>
<dbReference type="EMBL" id="JADCNL010000001">
    <property type="protein sequence ID" value="KAG0497246.1"/>
    <property type="molecule type" value="Genomic_DNA"/>
</dbReference>
<dbReference type="SUPFAM" id="SSF53383">
    <property type="entry name" value="PLP-dependent transferases"/>
    <property type="match status" value="1"/>
</dbReference>
<dbReference type="GO" id="GO:0017059">
    <property type="term" value="C:serine palmitoyltransferase complex"/>
    <property type="evidence" value="ECO:0007669"/>
    <property type="project" value="TreeGrafter"/>
</dbReference>
<dbReference type="PANTHER" id="PTHR13693:SF3">
    <property type="entry name" value="LD36009P"/>
    <property type="match status" value="1"/>
</dbReference>
<evidence type="ECO:0000313" key="4">
    <source>
        <dbReference type="Proteomes" id="UP000636800"/>
    </source>
</evidence>